<dbReference type="GO" id="GO:0000976">
    <property type="term" value="F:transcription cis-regulatory region binding"/>
    <property type="evidence" value="ECO:0007669"/>
    <property type="project" value="TreeGrafter"/>
</dbReference>
<gene>
    <name evidence="6" type="ORF">JG540_00570</name>
</gene>
<dbReference type="PANTHER" id="PTHR30055">
    <property type="entry name" value="HTH-TYPE TRANSCRIPTIONAL REGULATOR RUTR"/>
    <property type="match status" value="1"/>
</dbReference>
<proteinExistence type="predicted"/>
<evidence type="ECO:0000259" key="5">
    <source>
        <dbReference type="PROSITE" id="PS50977"/>
    </source>
</evidence>
<name>A0A7T7MAP4_9ACTO</name>
<feature type="domain" description="HTH tetR-type" evidence="5">
    <location>
        <begin position="36"/>
        <end position="96"/>
    </location>
</feature>
<dbReference type="PROSITE" id="PS50977">
    <property type="entry name" value="HTH_TETR_2"/>
    <property type="match status" value="1"/>
</dbReference>
<protein>
    <submittedName>
        <fullName evidence="6">TetR/AcrR family transcriptional regulator</fullName>
    </submittedName>
</protein>
<dbReference type="GO" id="GO:0003700">
    <property type="term" value="F:DNA-binding transcription factor activity"/>
    <property type="evidence" value="ECO:0007669"/>
    <property type="project" value="TreeGrafter"/>
</dbReference>
<dbReference type="Gene3D" id="1.10.357.10">
    <property type="entry name" value="Tetracycline Repressor, domain 2"/>
    <property type="match status" value="1"/>
</dbReference>
<evidence type="ECO:0000256" key="1">
    <source>
        <dbReference type="ARBA" id="ARBA00023015"/>
    </source>
</evidence>
<dbReference type="EMBL" id="CP066802">
    <property type="protein sequence ID" value="QQM67442.1"/>
    <property type="molecule type" value="Genomic_DNA"/>
</dbReference>
<dbReference type="PANTHER" id="PTHR30055:SF234">
    <property type="entry name" value="HTH-TYPE TRANSCRIPTIONAL REGULATOR BETI"/>
    <property type="match status" value="1"/>
</dbReference>
<sequence>MSRKVNQVRQAEGVRVSARRAAVSRAAAAAPSSRRARTQRLLLEAGLQLIAEQGIGATSVGDVCARAGFSRGAFYSNFRDMDHFVGRLAEEQWAAMAEFVRSAVAVALPDGSRTSRPSEQEVAASAASLADRLLQAMPVSRESHLLQSEFAAFIVRDAARAPALKAGYEAFKDSLREQLVSGLAAIGRRTIASPEDTTELILAAAERSVRLALMDGEEGGALTAFLERTLPLLLTRLSVPEPG</sequence>
<feature type="DNA-binding region" description="H-T-H motif" evidence="4">
    <location>
        <begin position="59"/>
        <end position="78"/>
    </location>
</feature>
<dbReference type="SUPFAM" id="SSF46689">
    <property type="entry name" value="Homeodomain-like"/>
    <property type="match status" value="1"/>
</dbReference>
<organism evidence="6 7">
    <name type="scientific">Actinomyces weissii</name>
    <dbReference type="NCBI Taxonomy" id="675090"/>
    <lineage>
        <taxon>Bacteria</taxon>
        <taxon>Bacillati</taxon>
        <taxon>Actinomycetota</taxon>
        <taxon>Actinomycetes</taxon>
        <taxon>Actinomycetales</taxon>
        <taxon>Actinomycetaceae</taxon>
        <taxon>Actinomyces</taxon>
    </lineage>
</organism>
<evidence type="ECO:0000313" key="6">
    <source>
        <dbReference type="EMBL" id="QQM67442.1"/>
    </source>
</evidence>
<dbReference type="AlphaFoldDB" id="A0A7T7MAP4"/>
<reference evidence="6 7" key="1">
    <citation type="submission" date="2020-12" db="EMBL/GenBank/DDBJ databases">
        <authorList>
            <person name="Zhou J."/>
        </authorList>
    </citation>
    <scope>NUCLEOTIDE SEQUENCE [LARGE SCALE GENOMIC DNA]</scope>
    <source>
        <strain evidence="6 7">CCUG 61299</strain>
    </source>
</reference>
<evidence type="ECO:0000256" key="2">
    <source>
        <dbReference type="ARBA" id="ARBA00023125"/>
    </source>
</evidence>
<dbReference type="KEGG" id="awe:JG540_00570"/>
<evidence type="ECO:0000256" key="4">
    <source>
        <dbReference type="PROSITE-ProRule" id="PRU00335"/>
    </source>
</evidence>
<keyword evidence="2 4" id="KW-0238">DNA-binding</keyword>
<keyword evidence="1" id="KW-0805">Transcription regulation</keyword>
<keyword evidence="3" id="KW-0804">Transcription</keyword>
<accession>A0A7T7MAP4</accession>
<dbReference type="InterPro" id="IPR001647">
    <property type="entry name" value="HTH_TetR"/>
</dbReference>
<dbReference type="RefSeq" id="WP_200276041.1">
    <property type="nucleotide sequence ID" value="NZ_CP066802.1"/>
</dbReference>
<evidence type="ECO:0000313" key="7">
    <source>
        <dbReference type="Proteomes" id="UP000595895"/>
    </source>
</evidence>
<dbReference type="InterPro" id="IPR050109">
    <property type="entry name" value="HTH-type_TetR-like_transc_reg"/>
</dbReference>
<dbReference type="Proteomes" id="UP000595895">
    <property type="component" value="Chromosome"/>
</dbReference>
<dbReference type="InterPro" id="IPR009057">
    <property type="entry name" value="Homeodomain-like_sf"/>
</dbReference>
<keyword evidence="7" id="KW-1185">Reference proteome</keyword>
<evidence type="ECO:0000256" key="3">
    <source>
        <dbReference type="ARBA" id="ARBA00023163"/>
    </source>
</evidence>
<dbReference type="Pfam" id="PF00440">
    <property type="entry name" value="TetR_N"/>
    <property type="match status" value="1"/>
</dbReference>